<evidence type="ECO:0000256" key="1">
    <source>
        <dbReference type="ARBA" id="ARBA00010136"/>
    </source>
</evidence>
<comment type="caution">
    <text evidence="3">The sequence shown here is derived from an EMBL/GenBank/DDBJ whole genome shotgun (WGS) entry which is preliminary data.</text>
</comment>
<organism evidence="3 4">
    <name type="scientific">Gnathostoma spinigerum</name>
    <dbReference type="NCBI Taxonomy" id="75299"/>
    <lineage>
        <taxon>Eukaryota</taxon>
        <taxon>Metazoa</taxon>
        <taxon>Ecdysozoa</taxon>
        <taxon>Nematoda</taxon>
        <taxon>Chromadorea</taxon>
        <taxon>Rhabditida</taxon>
        <taxon>Spirurina</taxon>
        <taxon>Gnathostomatomorpha</taxon>
        <taxon>Gnathostomatoidea</taxon>
        <taxon>Gnathostomatidae</taxon>
        <taxon>Gnathostoma</taxon>
    </lineage>
</organism>
<proteinExistence type="inferred from homology"/>
<dbReference type="Pfam" id="PF11838">
    <property type="entry name" value="ERAP1_C"/>
    <property type="match status" value="1"/>
</dbReference>
<dbReference type="AlphaFoldDB" id="A0ABD6ELW7"/>
<dbReference type="Gene3D" id="1.25.50.20">
    <property type="match status" value="1"/>
</dbReference>
<dbReference type="InterPro" id="IPR050344">
    <property type="entry name" value="Peptidase_M1_aminopeptidases"/>
</dbReference>
<evidence type="ECO:0000313" key="4">
    <source>
        <dbReference type="Proteomes" id="UP001608902"/>
    </source>
</evidence>
<dbReference type="Proteomes" id="UP001608902">
    <property type="component" value="Unassembled WGS sequence"/>
</dbReference>
<dbReference type="PANTHER" id="PTHR11533">
    <property type="entry name" value="PROTEASE M1 ZINC METALLOPROTEASE"/>
    <property type="match status" value="1"/>
</dbReference>
<accession>A0ABD6ELW7</accession>
<dbReference type="Gene3D" id="2.60.40.1910">
    <property type="match status" value="1"/>
</dbReference>
<gene>
    <name evidence="3" type="ORF">AB6A40_004266</name>
</gene>
<protein>
    <recommendedName>
        <fullName evidence="2">ERAP1-like C-terminal domain-containing protein</fullName>
    </recommendedName>
</protein>
<evidence type="ECO:0000313" key="3">
    <source>
        <dbReference type="EMBL" id="MFH4977557.1"/>
    </source>
</evidence>
<dbReference type="PANTHER" id="PTHR11533:SF299">
    <property type="entry name" value="AMINOPEPTIDASE"/>
    <property type="match status" value="1"/>
</dbReference>
<comment type="similarity">
    <text evidence="1">Belongs to the peptidase M1 family.</text>
</comment>
<evidence type="ECO:0000259" key="2">
    <source>
        <dbReference type="Pfam" id="PF11838"/>
    </source>
</evidence>
<dbReference type="EMBL" id="JBGFUD010002396">
    <property type="protein sequence ID" value="MFH4977557.1"/>
    <property type="molecule type" value="Genomic_DNA"/>
</dbReference>
<feature type="domain" description="ERAP1-like C-terminal" evidence="2">
    <location>
        <begin position="71"/>
        <end position="371"/>
    </location>
</feature>
<reference evidence="3 4" key="1">
    <citation type="submission" date="2024-08" db="EMBL/GenBank/DDBJ databases">
        <title>Gnathostoma spinigerum genome.</title>
        <authorList>
            <person name="Gonzalez-Bertolin B."/>
            <person name="Monzon S."/>
            <person name="Zaballos A."/>
            <person name="Jimenez P."/>
            <person name="Dekumyoy P."/>
            <person name="Varona S."/>
            <person name="Cuesta I."/>
            <person name="Sumanam S."/>
            <person name="Adisakwattana P."/>
            <person name="Gasser R.B."/>
            <person name="Hernandez-Gonzalez A."/>
            <person name="Young N.D."/>
            <person name="Perteguer M.J."/>
        </authorList>
    </citation>
    <scope>NUCLEOTIDE SEQUENCE [LARGE SCALE GENOMIC DNA]</scope>
    <source>
        <strain evidence="3">AL3</strain>
        <tissue evidence="3">Liver</tissue>
    </source>
</reference>
<sequence>MLVQTMTLEVSRMGSTYHLAQQVFDVDGNIPDAQATLQWKVPLFFGSGKKRKVIWLLENETVTVENTGHPFLIDVDSNGYYRVQYDEVTWNDIIEILLENYSSIPGAARSRLLDDSFVLAEAGRIPFKIPLRLSEYLVVEPKVIPIATFLSRLEILQQRLYRHKRAALIDKFIIYLLQPTFDEVIKRHRVRRISKLEEREELILYRICATGHAECVKMFRPYFDELRVSCGIKKLSDFCNRLDPSMRSVVYMVGSRFGNYSDFEFLRRNFETEEYQIERDRIFKALAFSTNHTSIVRLAKYVLSVKERDTDFRPKIYDFTRKNYENGVISNYFHENFNEIFENHRKYAGWFMQQMVQMYVTLEDVKKLDLFETKYRSLSPVMSKIVARFKSEILRRIQWIDRYADDIFKFLATKCV</sequence>
<dbReference type="InterPro" id="IPR024571">
    <property type="entry name" value="ERAP1-like_C_dom"/>
</dbReference>
<name>A0ABD6ELW7_9BILA</name>
<keyword evidence="4" id="KW-1185">Reference proteome</keyword>